<keyword evidence="2" id="KW-0045">Antibiotic biosynthesis</keyword>
<dbReference type="InterPro" id="IPR050478">
    <property type="entry name" value="Ethylene_sulfur-biosynth"/>
</dbReference>
<protein>
    <submittedName>
        <fullName evidence="4">1-aminocyclopropane-1-carboxylate deaminase</fullName>
    </submittedName>
</protein>
<dbReference type="GO" id="GO:0030170">
    <property type="term" value="F:pyridoxal phosphate binding"/>
    <property type="evidence" value="ECO:0007669"/>
    <property type="project" value="InterPro"/>
</dbReference>
<dbReference type="PRINTS" id="PR00753">
    <property type="entry name" value="ACCSYNTHASE"/>
</dbReference>
<evidence type="ECO:0000256" key="1">
    <source>
        <dbReference type="ARBA" id="ARBA00022898"/>
    </source>
</evidence>
<dbReference type="AlphaFoldDB" id="R1HX76"/>
<dbReference type="Proteomes" id="UP000014139">
    <property type="component" value="Unassembled WGS sequence"/>
</dbReference>
<dbReference type="SUPFAM" id="SSF53383">
    <property type="entry name" value="PLP-dependent transferases"/>
    <property type="match status" value="1"/>
</dbReference>
<evidence type="ECO:0000256" key="2">
    <source>
        <dbReference type="ARBA" id="ARBA00023194"/>
    </source>
</evidence>
<dbReference type="Gene3D" id="3.90.1150.10">
    <property type="entry name" value="Aspartate Aminotransferase, domain 1"/>
    <property type="match status" value="1"/>
</dbReference>
<dbReference type="EMBL" id="AOUO01000169">
    <property type="protein sequence ID" value="EOD68155.1"/>
    <property type="molecule type" value="Genomic_DNA"/>
</dbReference>
<dbReference type="CDD" id="cd00609">
    <property type="entry name" value="AAT_like"/>
    <property type="match status" value="1"/>
</dbReference>
<dbReference type="InterPro" id="IPR004839">
    <property type="entry name" value="Aminotransferase_I/II_large"/>
</dbReference>
<dbReference type="PANTHER" id="PTHR43795">
    <property type="entry name" value="BIFUNCTIONAL ASPARTATE AMINOTRANSFERASE AND GLUTAMATE/ASPARTATE-PREPHENATE AMINOTRANSFERASE-RELATED"/>
    <property type="match status" value="1"/>
</dbReference>
<dbReference type="Gene3D" id="3.40.640.10">
    <property type="entry name" value="Type I PLP-dependent aspartate aminotransferase-like (Major domain)"/>
    <property type="match status" value="1"/>
</dbReference>
<organism evidence="4 5">
    <name type="scientific">Amycolatopsis vancoresmycina DSM 44592</name>
    <dbReference type="NCBI Taxonomy" id="1292037"/>
    <lineage>
        <taxon>Bacteria</taxon>
        <taxon>Bacillati</taxon>
        <taxon>Actinomycetota</taxon>
        <taxon>Actinomycetes</taxon>
        <taxon>Pseudonocardiales</taxon>
        <taxon>Pseudonocardiaceae</taxon>
        <taxon>Amycolatopsis</taxon>
    </lineage>
</organism>
<gene>
    <name evidence="4" type="ORF">H480_12864</name>
</gene>
<evidence type="ECO:0000313" key="5">
    <source>
        <dbReference type="Proteomes" id="UP000014139"/>
    </source>
</evidence>
<reference evidence="4 5" key="1">
    <citation type="submission" date="2013-02" db="EMBL/GenBank/DDBJ databases">
        <title>Draft genome sequence of Amycolatopsis vancoresmycina strain DSM 44592T.</title>
        <authorList>
            <person name="Kumar S."/>
            <person name="Kaur N."/>
            <person name="Kaur C."/>
            <person name="Raghava G.P.S."/>
            <person name="Mayilraj S."/>
        </authorList>
    </citation>
    <scope>NUCLEOTIDE SEQUENCE [LARGE SCALE GENOMIC DNA]</scope>
    <source>
        <strain evidence="4 5">DSM 44592</strain>
    </source>
</reference>
<evidence type="ECO:0000313" key="4">
    <source>
        <dbReference type="EMBL" id="EOD68155.1"/>
    </source>
</evidence>
<dbReference type="GO" id="GO:0006520">
    <property type="term" value="P:amino acid metabolic process"/>
    <property type="evidence" value="ECO:0007669"/>
    <property type="project" value="TreeGrafter"/>
</dbReference>
<dbReference type="GO" id="GO:0008483">
    <property type="term" value="F:transaminase activity"/>
    <property type="evidence" value="ECO:0007669"/>
    <property type="project" value="TreeGrafter"/>
</dbReference>
<dbReference type="InterPro" id="IPR015424">
    <property type="entry name" value="PyrdxlP-dep_Trfase"/>
</dbReference>
<dbReference type="OrthoDB" id="2192472at2"/>
<name>R1HX76_9PSEU</name>
<dbReference type="eggNOG" id="COG0436">
    <property type="taxonomic scope" value="Bacteria"/>
</dbReference>
<dbReference type="RefSeq" id="WP_003077095.1">
    <property type="nucleotide sequence ID" value="NZ_AOUO01000169.1"/>
</dbReference>
<dbReference type="Pfam" id="PF00155">
    <property type="entry name" value="Aminotran_1_2"/>
    <property type="match status" value="1"/>
</dbReference>
<dbReference type="PATRIC" id="fig|1292037.4.peg.2453"/>
<accession>R1HX76</accession>
<keyword evidence="5" id="KW-1185">Reference proteome</keyword>
<sequence>MVAKRAAALAGHVPAIAAAHLRAEADPYHPVANPGGFLNLGTAENRLVWDLLAGRVTAPRRLTPADVRYGPLHGSRKLREATAAQLSRLLNTAVDADELVVVSGASAALDIAASVLCDPGDAVVVPAPYYGALEVLLTVRSGARLLPAPMRAADGFRLDPAVVAETVVAARRRGETVRALVLTSPDNPTGRVHPPGALRELLAVAARLDLDVVADEIYAGSVFGPVPFTSVLDGGPRVHVVWGFAKDFGLPGLKVGALCSRDPEVLAAARALAYFAPVSSDTQALLAGLLADGDWVRGYLDASRARLGAAYTGVTAALADAGVPHVPAGAGFSVWLDLRAWLAEPGTPGEHELWRRILDSARVNVLPGSAFGAPEPGWFRLCFATDAALVREAVRRLGALPRGPR</sequence>
<proteinExistence type="predicted"/>
<comment type="caution">
    <text evidence="4">The sequence shown here is derived from an EMBL/GenBank/DDBJ whole genome shotgun (WGS) entry which is preliminary data.</text>
</comment>
<dbReference type="GO" id="GO:0017000">
    <property type="term" value="P:antibiotic biosynthetic process"/>
    <property type="evidence" value="ECO:0007669"/>
    <property type="project" value="UniProtKB-KW"/>
</dbReference>
<feature type="domain" description="Aminotransferase class I/classII large" evidence="3">
    <location>
        <begin position="64"/>
        <end position="397"/>
    </location>
</feature>
<keyword evidence="1" id="KW-0663">Pyridoxal phosphate</keyword>
<evidence type="ECO:0000259" key="3">
    <source>
        <dbReference type="Pfam" id="PF00155"/>
    </source>
</evidence>
<dbReference type="InterPro" id="IPR015421">
    <property type="entry name" value="PyrdxlP-dep_Trfase_major"/>
</dbReference>
<dbReference type="InterPro" id="IPR015422">
    <property type="entry name" value="PyrdxlP-dep_Trfase_small"/>
</dbReference>
<dbReference type="PANTHER" id="PTHR43795:SF39">
    <property type="entry name" value="AMINOTRANSFERASE CLASS I_CLASSII DOMAIN-CONTAINING PROTEIN"/>
    <property type="match status" value="1"/>
</dbReference>